<gene>
    <name evidence="2" type="ORF">BG653_06441</name>
</gene>
<reference evidence="2 3" key="1">
    <citation type="submission" date="2016-09" db="EMBL/GenBank/DDBJ databases">
        <title>Streptomyces platensis DSM40041, a candidate organism with high potential of specific P450 cytochromes.</title>
        <authorList>
            <person name="Grumaz C."/>
            <person name="Vainshtein Y."/>
            <person name="Kirstahler P."/>
            <person name="Sohn K."/>
        </authorList>
    </citation>
    <scope>NUCLEOTIDE SEQUENCE [LARGE SCALE GENOMIC DNA]</scope>
    <source>
        <strain evidence="2 3">DSM 40041</strain>
    </source>
</reference>
<feature type="region of interest" description="Disordered" evidence="1">
    <location>
        <begin position="75"/>
        <end position="101"/>
    </location>
</feature>
<dbReference type="Proteomes" id="UP000194225">
    <property type="component" value="Unassembled WGS sequence"/>
</dbReference>
<protein>
    <submittedName>
        <fullName evidence="2">Uncharacterized protein</fullName>
    </submittedName>
</protein>
<comment type="caution">
    <text evidence="2">The sequence shown here is derived from an EMBL/GenBank/DDBJ whole genome shotgun (WGS) entry which is preliminary data.</text>
</comment>
<name>A0ABX3XMW5_STRPT</name>
<proteinExistence type="predicted"/>
<evidence type="ECO:0000256" key="1">
    <source>
        <dbReference type="SAM" id="MobiDB-lite"/>
    </source>
</evidence>
<organism evidence="2 3">
    <name type="scientific">Streptomyces platensis</name>
    <dbReference type="NCBI Taxonomy" id="58346"/>
    <lineage>
        <taxon>Bacteria</taxon>
        <taxon>Bacillati</taxon>
        <taxon>Actinomycetota</taxon>
        <taxon>Actinomycetes</taxon>
        <taxon>Kitasatosporales</taxon>
        <taxon>Streptomycetaceae</taxon>
        <taxon>Streptomyces</taxon>
    </lineage>
</organism>
<evidence type="ECO:0000313" key="3">
    <source>
        <dbReference type="Proteomes" id="UP000194225"/>
    </source>
</evidence>
<accession>A0ABX3XMW5</accession>
<evidence type="ECO:0000313" key="2">
    <source>
        <dbReference type="EMBL" id="OSY37541.1"/>
    </source>
</evidence>
<keyword evidence="3" id="KW-1185">Reference proteome</keyword>
<sequence>MLMPFSATTGSEVMPSRRAARQFLVRQNGTRNRAPMALRPVSAPAWQGTPLEVKPYEGLDVTATQALSARQPLPLAGSAGSCSAAPRSPTGRATTPSRRNYGAGFFSFISTAPEWAFT</sequence>
<dbReference type="EMBL" id="MIGA01000066">
    <property type="protein sequence ID" value="OSY37541.1"/>
    <property type="molecule type" value="Genomic_DNA"/>
</dbReference>